<dbReference type="InterPro" id="IPR016174">
    <property type="entry name" value="Di-haem_cyt_TM"/>
</dbReference>
<feature type="non-terminal residue" evidence="3">
    <location>
        <position position="425"/>
    </location>
</feature>
<feature type="transmembrane region" description="Helical" evidence="1">
    <location>
        <begin position="73"/>
        <end position="100"/>
    </location>
</feature>
<gene>
    <name evidence="3" type="ORF">LCGC14_2507560</name>
</gene>
<dbReference type="GO" id="GO:0009055">
    <property type="term" value="F:electron transfer activity"/>
    <property type="evidence" value="ECO:0007669"/>
    <property type="project" value="InterPro"/>
</dbReference>
<comment type="caution">
    <text evidence="3">The sequence shown here is derived from an EMBL/GenBank/DDBJ whole genome shotgun (WGS) entry which is preliminary data.</text>
</comment>
<proteinExistence type="predicted"/>
<dbReference type="InterPro" id="IPR027387">
    <property type="entry name" value="Cytb/b6-like_sf"/>
</dbReference>
<dbReference type="SUPFAM" id="SSF81648">
    <property type="entry name" value="a domain/subunit of cytochrome bc1 complex (Ubiquinol-cytochrome c reductase)"/>
    <property type="match status" value="1"/>
</dbReference>
<dbReference type="PANTHER" id="PTHR19271">
    <property type="entry name" value="CYTOCHROME B"/>
    <property type="match status" value="1"/>
</dbReference>
<evidence type="ECO:0000313" key="3">
    <source>
        <dbReference type="EMBL" id="KKL15243.1"/>
    </source>
</evidence>
<keyword evidence="1" id="KW-0472">Membrane</keyword>
<organism evidence="3">
    <name type="scientific">marine sediment metagenome</name>
    <dbReference type="NCBI Taxonomy" id="412755"/>
    <lineage>
        <taxon>unclassified sequences</taxon>
        <taxon>metagenomes</taxon>
        <taxon>ecological metagenomes</taxon>
    </lineage>
</organism>
<dbReference type="AlphaFoldDB" id="A0A0F9DTR1"/>
<feature type="domain" description="Cytochrome b/b6 N-terminal region profile" evidence="2">
    <location>
        <begin position="40"/>
        <end position="270"/>
    </location>
</feature>
<dbReference type="InterPro" id="IPR005797">
    <property type="entry name" value="Cyt_b/b6_N"/>
</dbReference>
<name>A0A0F9DTR1_9ZZZZ</name>
<dbReference type="GO" id="GO:0016491">
    <property type="term" value="F:oxidoreductase activity"/>
    <property type="evidence" value="ECO:0007669"/>
    <property type="project" value="InterPro"/>
</dbReference>
<protein>
    <recommendedName>
        <fullName evidence="2">Cytochrome b/b6 N-terminal region profile domain-containing protein</fullName>
    </recommendedName>
</protein>
<accession>A0A0F9DTR1</accession>
<dbReference type="Pfam" id="PF00033">
    <property type="entry name" value="Cytochrome_B"/>
    <property type="match status" value="1"/>
</dbReference>
<reference evidence="3" key="1">
    <citation type="journal article" date="2015" name="Nature">
        <title>Complex archaea that bridge the gap between prokaryotes and eukaryotes.</title>
        <authorList>
            <person name="Spang A."/>
            <person name="Saw J.H."/>
            <person name="Jorgensen S.L."/>
            <person name="Zaremba-Niedzwiedzka K."/>
            <person name="Martijn J."/>
            <person name="Lind A.E."/>
            <person name="van Eijk R."/>
            <person name="Schleper C."/>
            <person name="Guy L."/>
            <person name="Ettema T.J."/>
        </authorList>
    </citation>
    <scope>NUCLEOTIDE SEQUENCE</scope>
</reference>
<keyword evidence="1" id="KW-1133">Transmembrane helix</keyword>
<dbReference type="SUPFAM" id="SSF81342">
    <property type="entry name" value="Transmembrane di-heme cytochromes"/>
    <property type="match status" value="1"/>
</dbReference>
<keyword evidence="1" id="KW-0812">Transmembrane</keyword>
<feature type="transmembrane region" description="Helical" evidence="1">
    <location>
        <begin position="159"/>
        <end position="179"/>
    </location>
</feature>
<sequence length="425" mass="47595">MAEMEPNSGAGDPRRGSAAKRLGQQITQSQLWRSIVRHGVPDTPRTRSLTVVSNIFLHLHPVSIPKRALRFTFTWGLGGISLLLFFILVITGVLLMFYYVPHVDRAYSDMKDLRFAVPFGVFLRNMHRWSAHAMVMVVILHMMRVFYTGSYRKPREFNWMVGVLLLVLTLALSFTGYLLPWDQLAYWAITVGTNMASATPFVGHTGPFHELLGIRADNDIRFALLGGTMVGQNALIRFYVLHDVALPIIMGLLLAVHFWRIRKDGGISRPENIAAANNDTLITGNSDTTTMADSGASQKIYTWPVVMVAELGILLLTAAVLLSMAFLFDAPLLEEANPAFPENPAKSPWYFLGIQELVSYSAFAGGVVIPLLFLTFLISIPYIDREDEHIGVWFSGRMGRHTTWRSILFAMIVTMALVFVIVRYG</sequence>
<dbReference type="GO" id="GO:0016020">
    <property type="term" value="C:membrane"/>
    <property type="evidence" value="ECO:0007669"/>
    <property type="project" value="InterPro"/>
</dbReference>
<dbReference type="InterPro" id="IPR036150">
    <property type="entry name" value="Cyt_b/b6_C_sf"/>
</dbReference>
<dbReference type="GO" id="GO:0022904">
    <property type="term" value="P:respiratory electron transport chain"/>
    <property type="evidence" value="ECO:0007669"/>
    <property type="project" value="InterPro"/>
</dbReference>
<feature type="transmembrane region" description="Helical" evidence="1">
    <location>
        <begin position="404"/>
        <end position="424"/>
    </location>
</feature>
<feature type="transmembrane region" description="Helical" evidence="1">
    <location>
        <begin position="357"/>
        <end position="383"/>
    </location>
</feature>
<feature type="transmembrane region" description="Helical" evidence="1">
    <location>
        <begin position="239"/>
        <end position="259"/>
    </location>
</feature>
<dbReference type="Gene3D" id="1.20.810.10">
    <property type="entry name" value="Cytochrome Bc1 Complex, Chain C"/>
    <property type="match status" value="1"/>
</dbReference>
<dbReference type="PANTHER" id="PTHR19271:SF16">
    <property type="entry name" value="CYTOCHROME B"/>
    <property type="match status" value="1"/>
</dbReference>
<evidence type="ECO:0000259" key="2">
    <source>
        <dbReference type="PROSITE" id="PS51002"/>
    </source>
</evidence>
<feature type="transmembrane region" description="Helical" evidence="1">
    <location>
        <begin position="300"/>
        <end position="328"/>
    </location>
</feature>
<dbReference type="PROSITE" id="PS51002">
    <property type="entry name" value="CYTB_NTER"/>
    <property type="match status" value="1"/>
</dbReference>
<dbReference type="EMBL" id="LAZR01040136">
    <property type="protein sequence ID" value="KKL15243.1"/>
    <property type="molecule type" value="Genomic_DNA"/>
</dbReference>
<feature type="transmembrane region" description="Helical" evidence="1">
    <location>
        <begin position="129"/>
        <end position="147"/>
    </location>
</feature>
<evidence type="ECO:0000256" key="1">
    <source>
        <dbReference type="SAM" id="Phobius"/>
    </source>
</evidence>